<dbReference type="SUPFAM" id="SSF53697">
    <property type="entry name" value="SIS domain"/>
    <property type="match status" value="1"/>
</dbReference>
<dbReference type="InterPro" id="IPR047084">
    <property type="entry name" value="GFAT_N"/>
</dbReference>
<dbReference type="InterPro" id="IPR017932">
    <property type="entry name" value="GATase_2_dom"/>
</dbReference>
<comment type="catalytic activity">
    <reaction evidence="1">
        <text>D-fructose 6-phosphate + L-glutamine = D-glucosamine 6-phosphate + L-glutamate</text>
        <dbReference type="Rhea" id="RHEA:13237"/>
        <dbReference type="ChEBI" id="CHEBI:29985"/>
        <dbReference type="ChEBI" id="CHEBI:58359"/>
        <dbReference type="ChEBI" id="CHEBI:58725"/>
        <dbReference type="ChEBI" id="CHEBI:61527"/>
        <dbReference type="EC" id="2.6.1.16"/>
    </reaction>
</comment>
<dbReference type="CDD" id="cd05008">
    <property type="entry name" value="SIS_GlmS_GlmD_1"/>
    <property type="match status" value="1"/>
</dbReference>
<dbReference type="InterPro" id="IPR001347">
    <property type="entry name" value="SIS_dom"/>
</dbReference>
<reference evidence="9 10" key="1">
    <citation type="submission" date="2024-04" db="EMBL/GenBank/DDBJ databases">
        <title>Tritrichomonas musculus Genome.</title>
        <authorList>
            <person name="Alves-Ferreira E."/>
            <person name="Grigg M."/>
            <person name="Lorenzi H."/>
            <person name="Galac M."/>
        </authorList>
    </citation>
    <scope>NUCLEOTIDE SEQUENCE [LARGE SCALE GENOMIC DNA]</scope>
    <source>
        <strain evidence="9 10">EAF2021</strain>
    </source>
</reference>
<feature type="domain" description="SIS" evidence="8">
    <location>
        <begin position="465"/>
        <end position="604"/>
    </location>
</feature>
<evidence type="ECO:0000259" key="8">
    <source>
        <dbReference type="PROSITE" id="PS51464"/>
    </source>
</evidence>
<dbReference type="PANTHER" id="PTHR10937">
    <property type="entry name" value="GLUCOSAMINE--FRUCTOSE-6-PHOSPHATE AMINOTRANSFERASE, ISOMERIZING"/>
    <property type="match status" value="1"/>
</dbReference>
<dbReference type="CDD" id="cd05009">
    <property type="entry name" value="SIS_GlmS_GlmD_2"/>
    <property type="match status" value="1"/>
</dbReference>
<comment type="caution">
    <text evidence="9">The sequence shown here is derived from an EMBL/GenBank/DDBJ whole genome shotgun (WGS) entry which is preliminary data.</text>
</comment>
<accession>A0ABR2JYP8</accession>
<dbReference type="InterPro" id="IPR035466">
    <property type="entry name" value="GlmS/AgaS_SIS"/>
</dbReference>
<evidence type="ECO:0000256" key="5">
    <source>
        <dbReference type="ARBA" id="ARBA00022737"/>
    </source>
</evidence>
<dbReference type="NCBIfam" id="NF001484">
    <property type="entry name" value="PRK00331.1"/>
    <property type="match status" value="1"/>
</dbReference>
<evidence type="ECO:0000313" key="9">
    <source>
        <dbReference type="EMBL" id="KAK8883596.1"/>
    </source>
</evidence>
<gene>
    <name evidence="9" type="ORF">M9Y10_042690</name>
</gene>
<dbReference type="EMBL" id="JAPFFF010000008">
    <property type="protein sequence ID" value="KAK8883596.1"/>
    <property type="molecule type" value="Genomic_DNA"/>
</dbReference>
<dbReference type="PROSITE" id="PS51278">
    <property type="entry name" value="GATASE_TYPE_2"/>
    <property type="match status" value="1"/>
</dbReference>
<dbReference type="Gene3D" id="2.160.10.10">
    <property type="entry name" value="Hexapeptide repeat proteins"/>
    <property type="match status" value="1"/>
</dbReference>
<evidence type="ECO:0000256" key="6">
    <source>
        <dbReference type="ARBA" id="ARBA00022962"/>
    </source>
</evidence>
<keyword evidence="10" id="KW-1185">Reference proteome</keyword>
<evidence type="ECO:0000256" key="1">
    <source>
        <dbReference type="ARBA" id="ARBA00001031"/>
    </source>
</evidence>
<evidence type="ECO:0000256" key="4">
    <source>
        <dbReference type="ARBA" id="ARBA00022679"/>
    </source>
</evidence>
<feature type="domain" description="Glutamine amidotransferase type-2" evidence="7">
    <location>
        <begin position="178"/>
        <end position="396"/>
    </location>
</feature>
<sequence>MDQIKHGNQFTLGKSAIVKKPELVEVGDNVRISEFCYISSACKIGSNCEIAIGASVAGGNGHYTFTMGDYSSLAAGVRIWLASNDYVNDLIAHNVPYVKEIEGNVTMGKFTGIGTNTVVMPNNNIPEGVSIGALSFVPSNFKFKPWTVYAGSPIREIKPRNKENILKVLKLIEGKEICGIIGYAGNRNCTSVLLKGLEKLEYRGSDSAGIAIIDESKTKIFKTTGTIQNLVNTIAKSTVNNCNVGIGHIRWETTDKPLDVNVPPHASNCGKMAIVHNGNIENYQLLRKELEEKGSIFKSDTDTEMIVHLIAAEYNETHNLLTSVQNATKRLRGTYAFCVIHEDEPEKIIATKRFAPLMIGISENENIVGSDMAAINQITNQVIELDDKDVAVITGNNVEIRNGNNDVITKEITYLPVQNDNLQKMGYKHFLLKEIHEQPKVIERNLKLRIKDIDSIVNFPELEKIKPILSKIQNIKIVAAGSSLNAGITGKYIIEDLTGITVETASSTEYIYHNNTTNSSSLVIGISQSGETNNTTSSIQIAKDKKATIIVLTNNLESSICKLADCVIPINCGTEISVAATKSYTAELLQLYVFALYLCELQNKNIEKVKEIKKELLTVPSKMEEVLNNKSVIEEMSNPLSTFKDFIYVANGTNFATVTEGSQKIKEISYINASSCFAGELKHGPIAMIDRNIAILTILIPNQITYVKMLQNCAEIKARNATLIALTSSNDVQLNEFCDFIIRIPEISEQLSPLITIIPLQLLAYYIADFLGKEIDQPRSLEKSVTAENDIKTPPFFEEF</sequence>
<keyword evidence="5" id="KW-0677">Repeat</keyword>
<evidence type="ECO:0000259" key="7">
    <source>
        <dbReference type="PROSITE" id="PS51278"/>
    </source>
</evidence>
<keyword evidence="4" id="KW-0808">Transferase</keyword>
<organism evidence="9 10">
    <name type="scientific">Tritrichomonas musculus</name>
    <dbReference type="NCBI Taxonomy" id="1915356"/>
    <lineage>
        <taxon>Eukaryota</taxon>
        <taxon>Metamonada</taxon>
        <taxon>Parabasalia</taxon>
        <taxon>Tritrichomonadida</taxon>
        <taxon>Tritrichomonadidae</taxon>
        <taxon>Tritrichomonas</taxon>
    </lineage>
</organism>
<dbReference type="Pfam" id="PF13522">
    <property type="entry name" value="GATase_6"/>
    <property type="match status" value="1"/>
</dbReference>
<dbReference type="CDD" id="cd00714">
    <property type="entry name" value="GFAT"/>
    <property type="match status" value="1"/>
</dbReference>
<dbReference type="PROSITE" id="PS51464">
    <property type="entry name" value="SIS"/>
    <property type="match status" value="2"/>
</dbReference>
<keyword evidence="3" id="KW-0032">Aminotransferase</keyword>
<evidence type="ECO:0000256" key="2">
    <source>
        <dbReference type="ARBA" id="ARBA00012916"/>
    </source>
</evidence>
<dbReference type="InterPro" id="IPR005855">
    <property type="entry name" value="GFAT"/>
</dbReference>
<evidence type="ECO:0000256" key="3">
    <source>
        <dbReference type="ARBA" id="ARBA00022576"/>
    </source>
</evidence>
<dbReference type="Gene3D" id="3.40.50.10490">
    <property type="entry name" value="Glucose-6-phosphate isomerase like protein, domain 1"/>
    <property type="match status" value="2"/>
</dbReference>
<proteinExistence type="predicted"/>
<feature type="domain" description="SIS" evidence="8">
    <location>
        <begin position="632"/>
        <end position="778"/>
    </location>
</feature>
<dbReference type="SUPFAM" id="SSF51161">
    <property type="entry name" value="Trimeric LpxA-like enzymes"/>
    <property type="match status" value="1"/>
</dbReference>
<dbReference type="Pfam" id="PF01380">
    <property type="entry name" value="SIS"/>
    <property type="match status" value="2"/>
</dbReference>
<dbReference type="InterPro" id="IPR029055">
    <property type="entry name" value="Ntn_hydrolases_N"/>
</dbReference>
<dbReference type="InterPro" id="IPR046348">
    <property type="entry name" value="SIS_dom_sf"/>
</dbReference>
<keyword evidence="6" id="KW-0315">Glutamine amidotransferase</keyword>
<dbReference type="Gene3D" id="3.60.20.10">
    <property type="entry name" value="Glutamine Phosphoribosylpyrophosphate, subunit 1, domain 1"/>
    <property type="match status" value="1"/>
</dbReference>
<protein>
    <recommendedName>
        <fullName evidence="2">glutamine--fructose-6-phosphate transaminase (isomerizing)</fullName>
        <ecNumber evidence="2">2.6.1.16</ecNumber>
    </recommendedName>
</protein>
<name>A0ABR2JYP8_9EUKA</name>
<dbReference type="Proteomes" id="UP001470230">
    <property type="component" value="Unassembled WGS sequence"/>
</dbReference>
<dbReference type="PANTHER" id="PTHR10937:SF0">
    <property type="entry name" value="GLUTAMINE--FRUCTOSE-6-PHOSPHATE TRANSAMINASE (ISOMERIZING)"/>
    <property type="match status" value="1"/>
</dbReference>
<dbReference type="InterPro" id="IPR011004">
    <property type="entry name" value="Trimer_LpxA-like_sf"/>
</dbReference>
<dbReference type="EC" id="2.6.1.16" evidence="2"/>
<evidence type="ECO:0000313" key="10">
    <source>
        <dbReference type="Proteomes" id="UP001470230"/>
    </source>
</evidence>
<dbReference type="NCBIfam" id="TIGR01135">
    <property type="entry name" value="glmS"/>
    <property type="match status" value="1"/>
</dbReference>
<dbReference type="InterPro" id="IPR035490">
    <property type="entry name" value="GlmS/FrlB_SIS"/>
</dbReference>
<dbReference type="SUPFAM" id="SSF56235">
    <property type="entry name" value="N-terminal nucleophile aminohydrolases (Ntn hydrolases)"/>
    <property type="match status" value="1"/>
</dbReference>